<dbReference type="InterPro" id="IPR012334">
    <property type="entry name" value="Pectin_lyas_fold"/>
</dbReference>
<dbReference type="InterPro" id="IPR024535">
    <property type="entry name" value="RHGA/B-epi-like_pectate_lyase"/>
</dbReference>
<dbReference type="InterPro" id="IPR011050">
    <property type="entry name" value="Pectin_lyase_fold/virulence"/>
</dbReference>
<dbReference type="InterPro" id="IPR006626">
    <property type="entry name" value="PbH1"/>
</dbReference>
<proteinExistence type="predicted"/>
<dbReference type="Gene3D" id="2.160.20.10">
    <property type="entry name" value="Single-stranded right-handed beta-helix, Pectin lyase-like"/>
    <property type="match status" value="1"/>
</dbReference>
<organism evidence="3 4">
    <name type="scientific">Bacillus safensis</name>
    <dbReference type="NCBI Taxonomy" id="561879"/>
    <lineage>
        <taxon>Bacteria</taxon>
        <taxon>Bacillati</taxon>
        <taxon>Bacillota</taxon>
        <taxon>Bacilli</taxon>
        <taxon>Bacillales</taxon>
        <taxon>Bacillaceae</taxon>
        <taxon>Bacillus</taxon>
    </lineage>
</organism>
<evidence type="ECO:0000313" key="3">
    <source>
        <dbReference type="EMBL" id="APT45386.1"/>
    </source>
</evidence>
<feature type="domain" description="Peptidase G2 IMC autoproteolytic cleavage" evidence="1">
    <location>
        <begin position="650"/>
        <end position="877"/>
    </location>
</feature>
<dbReference type="AlphaFoldDB" id="A0A1L6ZFW3"/>
<dbReference type="Proteomes" id="UP000185426">
    <property type="component" value="Chromosome"/>
</dbReference>
<dbReference type="Gene3D" id="2.40.300.10">
    <property type="entry name" value="Head decoration protein D"/>
    <property type="match status" value="1"/>
</dbReference>
<evidence type="ECO:0000259" key="1">
    <source>
        <dbReference type="Pfam" id="PF11962"/>
    </source>
</evidence>
<dbReference type="Pfam" id="PF12708">
    <property type="entry name" value="Pect-lyase_RHGA_epim"/>
    <property type="match status" value="1"/>
</dbReference>
<dbReference type="RefSeq" id="WP_075621844.1">
    <property type="nucleotide sequence ID" value="NZ_CP015607.1"/>
</dbReference>
<gene>
    <name evidence="3" type="ORF">BSA145_05285</name>
</gene>
<sequence>MLRLIKHYNKTRNSLYESQLSEDMQSIENALNDHDYNLKRHESSRAAHTSEQIDHGGFSVGNRLKNLSARFANLVTNHDGSDVKEVVDARVTTEGEIAQTLKDRLDLEFNRLAQKINRTVYVDDFGAVPDGKTDSTEAFKKALGNGRVRIELSAGTYIVKGIRLPSWTYLNGKGKGITTIKLHEDTSASEWVITNADYEKGNRNIFVQGMSLDWNPNRQGGVRATGGQHSSCLTLANVKYGWVKDVEAINPGLHGFDITAPTYDRLPTTDYTKNGSRYIWLDNCVAYGYGDDGITTHYSEYIFISNSHCVYPSGKAHKQGESNSNGIEIDDGSKHAWILNCYSEGNVRGVEVKAHAKWPAAQNVHVIGHVSYRDVRSYDIRHIGHHLASDPESTTAYGVTLTDCTAIEPVFNSMYKDLSPRALVISAYKNVVVNGFTAIGDPSYDYKNYPAIALQYRSRNISLNGIQVRGFKKAEADIRLFGGAQRTDNVNISNFTFYKSAKSGIVIGGKVYNVNINNGIMTGDKGAYGITSPNSQANIVGVYAEGYDYAAMIKGQKYKYVPNNLKGGTRVATTSGYATSETGFIAASSGDPVASGEASSVIGSTGGCKAQGTRNVVLGSSDRSTATKDGSRSVIGSSNNVRIEGDGVSRTILSSQAVINNKSYTVVLGYGTGSPSASNKKVELNAKAGNVLGTGRIESVSDLKDLAEYFESKDGSKIDSGYLVTLDGDKIRKAEKGEKVLGVISETAGVIMGGAAFYWNDRYLRNEFGGIIYEEIDFESEDEDGNVVIQKELVPKENPHYDPDIEYIPREERDEWHVVGLVGQVYVRIDDTVQAGDSIVPSGGIGTKSEDGTGFYVMRIKQPYSHQKGYGVALVFMYPQL</sequence>
<dbReference type="Pfam" id="PF11962">
    <property type="entry name" value="Peptidase_G2"/>
    <property type="match status" value="1"/>
</dbReference>
<feature type="domain" description="Rhamnogalacturonase A/B/Epimerase-like pectate lyase" evidence="2">
    <location>
        <begin position="122"/>
        <end position="321"/>
    </location>
</feature>
<accession>A0A1L6ZFW3</accession>
<dbReference type="SMART" id="SM00710">
    <property type="entry name" value="PbH1"/>
    <property type="match status" value="6"/>
</dbReference>
<reference evidence="3 4" key="1">
    <citation type="submission" date="2016-05" db="EMBL/GenBank/DDBJ databases">
        <title>Complete Genome and Methylome Analysis of Psychrotrophic Bacterial Isolates from Antarctic Lake Untersee.</title>
        <authorList>
            <person name="Fomenkov A."/>
            <person name="Akimov V.N."/>
            <person name="Vasilyeva L.V."/>
            <person name="Andersen D."/>
            <person name="Vincze T."/>
            <person name="Roberts R.J."/>
        </authorList>
    </citation>
    <scope>NUCLEOTIDE SEQUENCE [LARGE SCALE GENOMIC DNA]</scope>
    <source>
        <strain evidence="3 4">U14-5</strain>
    </source>
</reference>
<dbReference type="InterPro" id="IPR021865">
    <property type="entry name" value="Peptidase_G2"/>
</dbReference>
<dbReference type="SUPFAM" id="SSF51126">
    <property type="entry name" value="Pectin lyase-like"/>
    <property type="match status" value="1"/>
</dbReference>
<evidence type="ECO:0000259" key="2">
    <source>
        <dbReference type="Pfam" id="PF12708"/>
    </source>
</evidence>
<dbReference type="Gene3D" id="4.10.80.40">
    <property type="entry name" value="succinate dehydrogenase protein domain"/>
    <property type="match status" value="1"/>
</dbReference>
<evidence type="ECO:0000313" key="4">
    <source>
        <dbReference type="Proteomes" id="UP000185426"/>
    </source>
</evidence>
<dbReference type="Gene3D" id="2.160.10.20">
    <property type="entry name" value="Insect antifreeze protein"/>
    <property type="match status" value="1"/>
</dbReference>
<protein>
    <submittedName>
        <fullName evidence="3">Peptidase G2</fullName>
    </submittedName>
</protein>
<name>A0A1L6ZFW3_BACIA</name>
<dbReference type="EMBL" id="CP015607">
    <property type="protein sequence ID" value="APT45386.1"/>
    <property type="molecule type" value="Genomic_DNA"/>
</dbReference>